<keyword evidence="4 9" id="KW-0812">Transmembrane</keyword>
<dbReference type="SUPFAM" id="SSF103506">
    <property type="entry name" value="Mitochondrial carrier"/>
    <property type="match status" value="1"/>
</dbReference>
<dbReference type="PANTHER" id="PTHR45758">
    <property type="entry name" value="MITOFERRIN-1-RELATED"/>
    <property type="match status" value="1"/>
</dbReference>
<keyword evidence="3 10" id="KW-0813">Transport</keyword>
<keyword evidence="7" id="KW-0496">Mitochondrion</keyword>
<evidence type="ECO:0000256" key="10">
    <source>
        <dbReference type="RuleBase" id="RU000488"/>
    </source>
</evidence>
<keyword evidence="5" id="KW-0677">Repeat</keyword>
<proteinExistence type="inferred from homology"/>
<dbReference type="PANTHER" id="PTHR45758:SF4">
    <property type="entry name" value="MITOFERRIN-1"/>
    <property type="match status" value="1"/>
</dbReference>
<dbReference type="PRINTS" id="PR00926">
    <property type="entry name" value="MITOCARRIER"/>
</dbReference>
<evidence type="ECO:0000313" key="13">
    <source>
        <dbReference type="Proteomes" id="UP001633002"/>
    </source>
</evidence>
<evidence type="ECO:0000256" key="2">
    <source>
        <dbReference type="ARBA" id="ARBA00006375"/>
    </source>
</evidence>
<reference evidence="12 13" key="1">
    <citation type="submission" date="2024-09" db="EMBL/GenBank/DDBJ databases">
        <title>Chromosome-scale assembly of Riccia sorocarpa.</title>
        <authorList>
            <person name="Paukszto L."/>
        </authorList>
    </citation>
    <scope>NUCLEOTIDE SEQUENCE [LARGE SCALE GENOMIC DNA]</scope>
    <source>
        <strain evidence="12">LP-2024</strain>
        <tissue evidence="12">Aerial parts of the thallus</tissue>
    </source>
</reference>
<evidence type="ECO:0000256" key="4">
    <source>
        <dbReference type="ARBA" id="ARBA00022692"/>
    </source>
</evidence>
<feature type="repeat" description="Solcar" evidence="9">
    <location>
        <begin position="51"/>
        <end position="139"/>
    </location>
</feature>
<evidence type="ECO:0000256" key="6">
    <source>
        <dbReference type="ARBA" id="ARBA00022989"/>
    </source>
</evidence>
<feature type="repeat" description="Solcar" evidence="9">
    <location>
        <begin position="243"/>
        <end position="333"/>
    </location>
</feature>
<dbReference type="Proteomes" id="UP001633002">
    <property type="component" value="Unassembled WGS sequence"/>
</dbReference>
<dbReference type="PROSITE" id="PS50920">
    <property type="entry name" value="SOLCAR"/>
    <property type="match status" value="3"/>
</dbReference>
<dbReference type="InterPro" id="IPR023395">
    <property type="entry name" value="MCP_dom_sf"/>
</dbReference>
<dbReference type="AlphaFoldDB" id="A0ABD3HKP6"/>
<dbReference type="EMBL" id="JBJQOH010000003">
    <property type="protein sequence ID" value="KAL3692190.1"/>
    <property type="molecule type" value="Genomic_DNA"/>
</dbReference>
<evidence type="ECO:0000256" key="9">
    <source>
        <dbReference type="PROSITE-ProRule" id="PRU00282"/>
    </source>
</evidence>
<comment type="similarity">
    <text evidence="2 10">Belongs to the mitochondrial carrier (TC 2.A.29) family.</text>
</comment>
<evidence type="ECO:0000256" key="5">
    <source>
        <dbReference type="ARBA" id="ARBA00022737"/>
    </source>
</evidence>
<dbReference type="InterPro" id="IPR018108">
    <property type="entry name" value="MCP_transmembrane"/>
</dbReference>
<evidence type="ECO:0000256" key="1">
    <source>
        <dbReference type="ARBA" id="ARBA00004225"/>
    </source>
</evidence>
<feature type="region of interest" description="Disordered" evidence="11">
    <location>
        <begin position="1"/>
        <end position="38"/>
    </location>
</feature>
<gene>
    <name evidence="12" type="ORF">R1sor_005841</name>
</gene>
<keyword evidence="13" id="KW-1185">Reference proteome</keyword>
<feature type="repeat" description="Solcar" evidence="9">
    <location>
        <begin position="147"/>
        <end position="231"/>
    </location>
</feature>
<evidence type="ECO:0000313" key="12">
    <source>
        <dbReference type="EMBL" id="KAL3692190.1"/>
    </source>
</evidence>
<sequence length="343" mass="36896">MSEAATELRERLLRARKSSQASTSYGEREREQVPVSAPVQTSKETAEFDGLGFGQYMLAGSIAGMVEHTAMFPVDTLKTRMQMLASAGGSIHSTIGRALVTIIKNEGPLGLYRGIGAMGLGAGPAHAVYFSVYELAKEKLGGNEKGYHPLAHGLAGSMATVASDAVFTPMDVVKQRLQVRQSPYAGLTDCIKTMLREEGVRAFYVSYRTTVIMNIPFTAVHFASYEAAKKMLMELSPGQANEESLLMHITAGGAAGALASAVTTPLDVIKTRLQTQGIAGAERFSSGSVLHVAKKIVRREGPSALLKGIRPRILFHTPAAAICWSTYEAGKSFLLRWNEGRNK</sequence>
<dbReference type="GO" id="GO:0048250">
    <property type="term" value="P:iron import into the mitochondrion"/>
    <property type="evidence" value="ECO:0007669"/>
    <property type="project" value="UniProtKB-ARBA"/>
</dbReference>
<evidence type="ECO:0000256" key="3">
    <source>
        <dbReference type="ARBA" id="ARBA00022448"/>
    </source>
</evidence>
<evidence type="ECO:0008006" key="14">
    <source>
        <dbReference type="Google" id="ProtNLM"/>
    </source>
</evidence>
<organism evidence="12 13">
    <name type="scientific">Riccia sorocarpa</name>
    <dbReference type="NCBI Taxonomy" id="122646"/>
    <lineage>
        <taxon>Eukaryota</taxon>
        <taxon>Viridiplantae</taxon>
        <taxon>Streptophyta</taxon>
        <taxon>Embryophyta</taxon>
        <taxon>Marchantiophyta</taxon>
        <taxon>Marchantiopsida</taxon>
        <taxon>Marchantiidae</taxon>
        <taxon>Marchantiales</taxon>
        <taxon>Ricciaceae</taxon>
        <taxon>Riccia</taxon>
    </lineage>
</organism>
<dbReference type="InterPro" id="IPR002067">
    <property type="entry name" value="MCP"/>
</dbReference>
<dbReference type="Gene3D" id="1.50.40.10">
    <property type="entry name" value="Mitochondrial carrier domain"/>
    <property type="match status" value="1"/>
</dbReference>
<feature type="compositionally biased region" description="Basic and acidic residues" evidence="11">
    <location>
        <begin position="1"/>
        <end position="13"/>
    </location>
</feature>
<comment type="caution">
    <text evidence="12">The sequence shown here is derived from an EMBL/GenBank/DDBJ whole genome shotgun (WGS) entry which is preliminary data.</text>
</comment>
<comment type="subcellular location">
    <subcellularLocation>
        <location evidence="1">Mitochondrion membrane</location>
        <topology evidence="1">Multi-pass membrane protein</topology>
    </subcellularLocation>
</comment>
<keyword evidence="8 9" id="KW-0472">Membrane</keyword>
<name>A0ABD3HKP6_9MARC</name>
<evidence type="ECO:0000256" key="7">
    <source>
        <dbReference type="ARBA" id="ARBA00023128"/>
    </source>
</evidence>
<evidence type="ECO:0000256" key="8">
    <source>
        <dbReference type="ARBA" id="ARBA00023136"/>
    </source>
</evidence>
<evidence type="ECO:0000256" key="11">
    <source>
        <dbReference type="SAM" id="MobiDB-lite"/>
    </source>
</evidence>
<protein>
    <recommendedName>
        <fullName evidence="14">Mitochondrial carrier protein</fullName>
    </recommendedName>
</protein>
<keyword evidence="6" id="KW-1133">Transmembrane helix</keyword>
<accession>A0ABD3HKP6</accession>
<dbReference type="GO" id="GO:0031966">
    <property type="term" value="C:mitochondrial membrane"/>
    <property type="evidence" value="ECO:0007669"/>
    <property type="project" value="UniProtKB-SubCell"/>
</dbReference>
<dbReference type="GO" id="GO:0005381">
    <property type="term" value="F:iron ion transmembrane transporter activity"/>
    <property type="evidence" value="ECO:0007669"/>
    <property type="project" value="UniProtKB-ARBA"/>
</dbReference>
<dbReference type="Pfam" id="PF00153">
    <property type="entry name" value="Mito_carr"/>
    <property type="match status" value="3"/>
</dbReference>